<dbReference type="AlphaFoldDB" id="F0XJ41"/>
<evidence type="ECO:0000313" key="2">
    <source>
        <dbReference type="Proteomes" id="UP000007796"/>
    </source>
</evidence>
<protein>
    <submittedName>
        <fullName evidence="1">Molybdopterin synthase large subunit</fullName>
    </submittedName>
</protein>
<dbReference type="GO" id="GO:0006777">
    <property type="term" value="P:Mo-molybdopterin cofactor biosynthetic process"/>
    <property type="evidence" value="ECO:0007669"/>
    <property type="project" value="InterPro"/>
</dbReference>
<dbReference type="RefSeq" id="XP_014171621.1">
    <property type="nucleotide sequence ID" value="XM_014316146.1"/>
</dbReference>
<name>F0XJ41_GROCL</name>
<dbReference type="STRING" id="655863.F0XJ41"/>
<dbReference type="HOGENOM" id="CLU_089568_3_1_1"/>
<dbReference type="EMBL" id="GL629782">
    <property type="protein sequence ID" value="EFX02139.1"/>
    <property type="molecule type" value="Genomic_DNA"/>
</dbReference>
<dbReference type="OrthoDB" id="5531344at2759"/>
<dbReference type="GeneID" id="25975149"/>
<reference evidence="1 2" key="1">
    <citation type="journal article" date="2011" name="Proc. Natl. Acad. Sci. U.S.A.">
        <title>Genome and transcriptome analyses of the mountain pine beetle-fungal symbiont Grosmannia clavigera, a lodgepole pine pathogen.</title>
        <authorList>
            <person name="DiGuistini S."/>
            <person name="Wang Y."/>
            <person name="Liao N.Y."/>
            <person name="Taylor G."/>
            <person name="Tanguay P."/>
            <person name="Feau N."/>
            <person name="Henrissat B."/>
            <person name="Chan S.K."/>
            <person name="Hesse-Orce U."/>
            <person name="Alamouti S.M."/>
            <person name="Tsui C.K.M."/>
            <person name="Docking R.T."/>
            <person name="Levasseur A."/>
            <person name="Haridas S."/>
            <person name="Robertson G."/>
            <person name="Birol I."/>
            <person name="Holt R.A."/>
            <person name="Marra M.A."/>
            <person name="Hamelin R.C."/>
            <person name="Hirst M."/>
            <person name="Jones S.J.M."/>
            <person name="Bohlmann J."/>
            <person name="Breuil C."/>
        </authorList>
    </citation>
    <scope>NUCLEOTIDE SEQUENCE [LARGE SCALE GENOMIC DNA]</scope>
    <source>
        <strain evidence="2">kw1407 / UAMH 11150</strain>
    </source>
</reference>
<dbReference type="Gene3D" id="3.90.1170.40">
    <property type="entry name" value="Molybdopterin biosynthesis MoaE subunit"/>
    <property type="match status" value="1"/>
</dbReference>
<proteinExistence type="predicted"/>
<keyword evidence="2" id="KW-1185">Reference proteome</keyword>
<dbReference type="PANTHER" id="PTHR23404">
    <property type="entry name" value="MOLYBDOPTERIN SYNTHASE RELATED"/>
    <property type="match status" value="1"/>
</dbReference>
<dbReference type="InterPro" id="IPR003448">
    <property type="entry name" value="Mopterin_biosynth_MoaE"/>
</dbReference>
<dbReference type="Proteomes" id="UP000007796">
    <property type="component" value="Unassembled WGS sequence"/>
</dbReference>
<organism evidence="2">
    <name type="scientific">Grosmannia clavigera (strain kw1407 / UAMH 11150)</name>
    <name type="common">Blue stain fungus</name>
    <name type="synonym">Graphiocladiella clavigera</name>
    <dbReference type="NCBI Taxonomy" id="655863"/>
    <lineage>
        <taxon>Eukaryota</taxon>
        <taxon>Fungi</taxon>
        <taxon>Dikarya</taxon>
        <taxon>Ascomycota</taxon>
        <taxon>Pezizomycotina</taxon>
        <taxon>Sordariomycetes</taxon>
        <taxon>Sordariomycetidae</taxon>
        <taxon>Ophiostomatales</taxon>
        <taxon>Ophiostomataceae</taxon>
        <taxon>Leptographium</taxon>
    </lineage>
</organism>
<evidence type="ECO:0000313" key="1">
    <source>
        <dbReference type="EMBL" id="EFX02139.1"/>
    </source>
</evidence>
<dbReference type="CDD" id="cd00756">
    <property type="entry name" value="MoaE"/>
    <property type="match status" value="1"/>
</dbReference>
<gene>
    <name evidence="1" type="ORF">CMQ_2188</name>
</gene>
<accession>F0XJ41</accession>
<sequence length="167" mass="18213">MAGPQVSEMADSGHEQEPEGCYVDLAEGPLDVNAVLARVRSPKAGANVLFSGSTRDNFQGRAVATLCYSAYRPRALRSMREIAADIRTRHGLLSVAIVHRLGPVPIGEDSVLIAVSAPHRKAAWQAGEECLERVKERVEIWKQEVFRLTGDRMYTVAPVSLSNGVDD</sequence>
<dbReference type="SUPFAM" id="SSF54690">
    <property type="entry name" value="Molybdopterin synthase subunit MoaE"/>
    <property type="match status" value="1"/>
</dbReference>
<dbReference type="InterPro" id="IPR036563">
    <property type="entry name" value="MoaE_sf"/>
</dbReference>
<dbReference type="Pfam" id="PF02391">
    <property type="entry name" value="MoaE"/>
    <property type="match status" value="1"/>
</dbReference>
<dbReference type="InParanoid" id="F0XJ41"/>
<dbReference type="eggNOG" id="KOG3307">
    <property type="taxonomic scope" value="Eukaryota"/>
</dbReference>